<evidence type="ECO:0000256" key="1">
    <source>
        <dbReference type="SAM" id="SignalP"/>
    </source>
</evidence>
<accession>I9Q9G8</accession>
<evidence type="ECO:0000259" key="2">
    <source>
        <dbReference type="Pfam" id="PF18304"/>
    </source>
</evidence>
<dbReference type="Pfam" id="PF01856">
    <property type="entry name" value="HP_OMP"/>
    <property type="match status" value="1"/>
</dbReference>
<dbReference type="Pfam" id="PF18304">
    <property type="entry name" value="SabA_adhesion"/>
    <property type="match status" value="1"/>
</dbReference>
<protein>
    <submittedName>
        <fullName evidence="3">Adhesin-binding fucosylated histo-blood group antigen</fullName>
    </submittedName>
</protein>
<organism evidence="3 4">
    <name type="scientific">Helicobacter pylori NQ4200</name>
    <dbReference type="NCBI Taxonomy" id="992024"/>
    <lineage>
        <taxon>Bacteria</taxon>
        <taxon>Pseudomonadati</taxon>
        <taxon>Campylobacterota</taxon>
        <taxon>Epsilonproteobacteria</taxon>
        <taxon>Campylobacterales</taxon>
        <taxon>Helicobacteraceae</taxon>
        <taxon>Helicobacter</taxon>
    </lineage>
</organism>
<reference evidence="3 4" key="1">
    <citation type="journal article" date="2013" name="Pathog. Dis.">
        <title>Genome sequences of 65 Helicobacter pylori strains isolated from asymptomatic individuals and patients with gastric cancer, peptic ulcer disease, or gastritis.</title>
        <authorList>
            <person name="Blanchard T.G."/>
            <person name="Czinn S.J."/>
            <person name="Correa P."/>
            <person name="Nakazawa T."/>
            <person name="Keelan M."/>
            <person name="Morningstar L."/>
            <person name="Santana-Cruz I."/>
            <person name="Maroo A."/>
            <person name="McCracken C."/>
            <person name="Shefchek K."/>
            <person name="Daugherty S."/>
            <person name="Song Y."/>
            <person name="Fraser C.M."/>
            <person name="Fricke W.F."/>
        </authorList>
    </citation>
    <scope>NUCLEOTIDE SEQUENCE [LARGE SCALE GENOMIC DNA]</scope>
    <source>
        <strain evidence="3 4">NQ4200</strain>
    </source>
</reference>
<sequence length="751" mass="81013">MKKHILSLALGSLLVSTLSAEDDGFYTSVGYQIGEAAQMVSNTKGIQQLSDNYENLSKLLTRYSKLNTFIQLASDPSAINAARENLGASAKNLIGDTKNSPAYQAVLLAINAAVGFWNVVGYVTQCGGNSSEKSTSSTTIFNNEPGYRSTSITCSLNGYTPGYYGPMSIKNFKKLNEAYQILQAALKKGLPALKENNGTLSEVKYTYTCSGEGNTNCDPSLFGITGDTQNGDGRNGGSKTTTQTIDGKTVTTTISSKVVDSGASGNTSRVSYTEITNQLSGVPDSAQALLAQASTLINTINEACPYFHANNSSEANAPKFSTTTGKICGAFSEEISAIQKMITDAQDLVNQTSVINSHEQSAPVGGNNGKPFNPFTDASFAQSMLANASAQAKMLNLSHQVGQAINPDNLSGAFKNFVTGFLATCNNPSTAGTGSTQGSAPGTVTTQTFASGCAYVEQTITNLNNSIAHFGTQEQQIEQAENIADTLVNFKSRYSELGNTYNSITTALSKVPNAQSLQNVVSKKNNPYSPQGIETNYYLNQNSYNQIQTINQELGRNPFRKLGIVSSQTNNGAMNGIGIQVGYKQFFGQKRKWGARYYGFFDYNHAFIKSSFFNSASDVWTYGFGADALYNFINDKATNFLGKNNKLSVGLFGGIALAGTSWLNSEYVNLATMNNVYNAKINTANFQFLFNMGVRMNLARSKKKGSDHVAQHGIELGVKIPTINTNYYSFMGAELKYRRLYSVYLNYVFAY</sequence>
<evidence type="ECO:0000313" key="3">
    <source>
        <dbReference type="EMBL" id="EJB29834.1"/>
    </source>
</evidence>
<feature type="signal peptide" evidence="1">
    <location>
        <begin position="1"/>
        <end position="20"/>
    </location>
</feature>
<proteinExistence type="predicted"/>
<dbReference type="Proteomes" id="UP000003358">
    <property type="component" value="Unassembled WGS sequence"/>
</dbReference>
<feature type="chain" id="PRO_5003723724" evidence="1">
    <location>
        <begin position="21"/>
        <end position="751"/>
    </location>
</feature>
<keyword evidence="1" id="KW-0732">Signal</keyword>
<dbReference type="RefSeq" id="WP_000716246.1">
    <property type="nucleotide sequence ID" value="NZ_AKNS01000005.1"/>
</dbReference>
<dbReference type="EMBL" id="AKNS01000005">
    <property type="protein sequence ID" value="EJB29834.1"/>
    <property type="molecule type" value="Genomic_DNA"/>
</dbReference>
<evidence type="ECO:0000313" key="4">
    <source>
        <dbReference type="Proteomes" id="UP000003358"/>
    </source>
</evidence>
<name>I9Q9G8_HELPX</name>
<dbReference type="InterPro" id="IPR040838">
    <property type="entry name" value="SabA_N_adhesion"/>
</dbReference>
<dbReference type="PATRIC" id="fig|992024.3.peg.944"/>
<comment type="caution">
    <text evidence="3">The sequence shown here is derived from an EMBL/GenBank/DDBJ whole genome shotgun (WGS) entry which is preliminary data.</text>
</comment>
<dbReference type="PRINTS" id="PR01776">
    <property type="entry name" value="HPOMPFAMILY"/>
</dbReference>
<gene>
    <name evidence="3" type="primary">babA</name>
    <name evidence="3" type="ORF">HPNQ4200_0973</name>
</gene>
<dbReference type="InterPro" id="IPR002718">
    <property type="entry name" value="OMP_Helicobacter"/>
</dbReference>
<dbReference type="AlphaFoldDB" id="I9Q9G8"/>
<feature type="domain" description="SabA N-terminal extracellular adhesion" evidence="2">
    <location>
        <begin position="46"/>
        <end position="380"/>
    </location>
</feature>